<sequence>MGGGASKWIDIKYERLADFFFYCGFLDHTDKMCTKKEEDHEKCNEVVYQYEPWMRASPLKISQFTLGNSEKEKKLLSRLGSCKGSRTLSYNDPEAIKLGSVWAARKLHFTSPTSPSGKSSPREREV</sequence>
<dbReference type="AlphaFoldDB" id="A0A803MS33"/>
<evidence type="ECO:0000313" key="3">
    <source>
        <dbReference type="Proteomes" id="UP000596660"/>
    </source>
</evidence>
<dbReference type="Proteomes" id="UP000596660">
    <property type="component" value="Unplaced"/>
</dbReference>
<reference evidence="2" key="1">
    <citation type="journal article" date="2017" name="Nature">
        <title>The genome of Chenopodium quinoa.</title>
        <authorList>
            <person name="Jarvis D.E."/>
            <person name="Ho Y.S."/>
            <person name="Lightfoot D.J."/>
            <person name="Schmoeckel S.M."/>
            <person name="Li B."/>
            <person name="Borm T.J.A."/>
            <person name="Ohyanagi H."/>
            <person name="Mineta K."/>
            <person name="Michell C.T."/>
            <person name="Saber N."/>
            <person name="Kharbatia N.M."/>
            <person name="Rupper R.R."/>
            <person name="Sharp A.R."/>
            <person name="Dally N."/>
            <person name="Boughton B.A."/>
            <person name="Woo Y.H."/>
            <person name="Gao G."/>
            <person name="Schijlen E.G.W.M."/>
            <person name="Guo X."/>
            <person name="Momin A.A."/>
            <person name="Negrao S."/>
            <person name="Al-Babili S."/>
            <person name="Gehring C."/>
            <person name="Roessner U."/>
            <person name="Jung C."/>
            <person name="Murphy K."/>
            <person name="Arold S.T."/>
            <person name="Gojobori T."/>
            <person name="van der Linden C.G."/>
            <person name="van Loo E.N."/>
            <person name="Jellen E.N."/>
            <person name="Maughan P.J."/>
            <person name="Tester M."/>
        </authorList>
    </citation>
    <scope>NUCLEOTIDE SEQUENCE [LARGE SCALE GENOMIC DNA]</scope>
    <source>
        <strain evidence="2">cv. PI 614886</strain>
    </source>
</reference>
<organism evidence="2 3">
    <name type="scientific">Chenopodium quinoa</name>
    <name type="common">Quinoa</name>
    <dbReference type="NCBI Taxonomy" id="63459"/>
    <lineage>
        <taxon>Eukaryota</taxon>
        <taxon>Viridiplantae</taxon>
        <taxon>Streptophyta</taxon>
        <taxon>Embryophyta</taxon>
        <taxon>Tracheophyta</taxon>
        <taxon>Spermatophyta</taxon>
        <taxon>Magnoliopsida</taxon>
        <taxon>eudicotyledons</taxon>
        <taxon>Gunneridae</taxon>
        <taxon>Pentapetalae</taxon>
        <taxon>Caryophyllales</taxon>
        <taxon>Chenopodiaceae</taxon>
        <taxon>Chenopodioideae</taxon>
        <taxon>Atripliceae</taxon>
        <taxon>Chenopodium</taxon>
    </lineage>
</organism>
<evidence type="ECO:0000313" key="2">
    <source>
        <dbReference type="EnsemblPlants" id="AUR62034084-RA:cds"/>
    </source>
</evidence>
<reference evidence="2" key="2">
    <citation type="submission" date="2021-03" db="UniProtKB">
        <authorList>
            <consortium name="EnsemblPlants"/>
        </authorList>
    </citation>
    <scope>IDENTIFICATION</scope>
</reference>
<protein>
    <recommendedName>
        <fullName evidence="1">Zinc knuckle CX2CX4HX4C domain-containing protein</fullName>
    </recommendedName>
</protein>
<accession>A0A803MS33</accession>
<proteinExistence type="predicted"/>
<evidence type="ECO:0000259" key="1">
    <source>
        <dbReference type="Pfam" id="PF14392"/>
    </source>
</evidence>
<dbReference type="EnsemblPlants" id="AUR62034084-RA">
    <property type="protein sequence ID" value="AUR62034084-RA:cds"/>
    <property type="gene ID" value="AUR62034084"/>
</dbReference>
<name>A0A803MS33_CHEQI</name>
<dbReference type="Pfam" id="PF14392">
    <property type="entry name" value="zf-CCHC_4"/>
    <property type="match status" value="1"/>
</dbReference>
<keyword evidence="3" id="KW-1185">Reference proteome</keyword>
<dbReference type="InterPro" id="IPR025836">
    <property type="entry name" value="Zn_knuckle_CX2CX4HX4C"/>
</dbReference>
<dbReference type="Gramene" id="AUR62034084-RA">
    <property type="protein sequence ID" value="AUR62034084-RA:cds"/>
    <property type="gene ID" value="AUR62034084"/>
</dbReference>
<feature type="domain" description="Zinc knuckle CX2CX4HX4C" evidence="1">
    <location>
        <begin position="1"/>
        <end position="35"/>
    </location>
</feature>